<dbReference type="AlphaFoldDB" id="A0A7X1GIB1"/>
<gene>
    <name evidence="4" type="ORF">H7995_24750</name>
</gene>
<evidence type="ECO:0000259" key="3">
    <source>
        <dbReference type="Pfam" id="PF02525"/>
    </source>
</evidence>
<dbReference type="Gene3D" id="3.40.50.360">
    <property type="match status" value="1"/>
</dbReference>
<reference evidence="4 5" key="1">
    <citation type="submission" date="2020-08" db="EMBL/GenBank/DDBJ databases">
        <title>Pseudomonas sp. nov.</title>
        <authorList>
            <person name="Gieschler S."/>
            <person name="Fiedler G."/>
            <person name="Brinks E."/>
            <person name="Boehnlein C."/>
            <person name="Franz C.M.A.P."/>
            <person name="Kabisch J."/>
        </authorList>
    </citation>
    <scope>NUCLEOTIDE SEQUENCE [LARGE SCALE GENOMIC DNA]</scope>
    <source>
        <strain evidence="4 5">MBT-1</strain>
    </source>
</reference>
<feature type="domain" description="Flavodoxin-like fold" evidence="3">
    <location>
        <begin position="1"/>
        <end position="175"/>
    </location>
</feature>
<dbReference type="RefSeq" id="WP_166592789.1">
    <property type="nucleotide sequence ID" value="NZ_CP090311.1"/>
</dbReference>
<organism evidence="4 5">
    <name type="scientific">Pseudomonas kielensis</name>
    <dbReference type="NCBI Taxonomy" id="2762577"/>
    <lineage>
        <taxon>Bacteria</taxon>
        <taxon>Pseudomonadati</taxon>
        <taxon>Pseudomonadota</taxon>
        <taxon>Gammaproteobacteria</taxon>
        <taxon>Pseudomonadales</taxon>
        <taxon>Pseudomonadaceae</taxon>
        <taxon>Pseudomonas</taxon>
    </lineage>
</organism>
<dbReference type="InterPro" id="IPR051545">
    <property type="entry name" value="NAD(P)H_dehydrogenase_qn"/>
</dbReference>
<dbReference type="GO" id="GO:0003955">
    <property type="term" value="F:NAD(P)H dehydrogenase (quinone) activity"/>
    <property type="evidence" value="ECO:0007669"/>
    <property type="project" value="TreeGrafter"/>
</dbReference>
<protein>
    <submittedName>
        <fullName evidence="4">NAD(P)H-dependent oxidoreductase</fullName>
    </submittedName>
</protein>
<name>A0A7X1GIB1_9PSED</name>
<dbReference type="EMBL" id="JACMYG010000037">
    <property type="protein sequence ID" value="MBC2693001.1"/>
    <property type="molecule type" value="Genomic_DNA"/>
</dbReference>
<sequence length="215" mass="23633">MHALIVVAHHDPHSLSQSIAAQVAQGLADNGNTFEVADLWAEGFDPRFGAADFSVHHRQAPVPADVVAEQARIDRANALVLVYPVFWWSMPALLKGWIDRVFANGWAFDFTADAPLLKKLQHLQVHLIGVGGADRGTYERHGYGPAMKTQIDHGIFDYCGAQVMTSELLLESETQDPQVHLELARQLGRSLFSATLADRAVRAQGPTALKESHRP</sequence>
<proteinExistence type="inferred from homology"/>
<dbReference type="InterPro" id="IPR003680">
    <property type="entry name" value="Flavodoxin_fold"/>
</dbReference>
<comment type="similarity">
    <text evidence="1">Belongs to the NAD(P)H dehydrogenase (quinone) family.</text>
</comment>
<dbReference type="Proteomes" id="UP000526003">
    <property type="component" value="Unassembled WGS sequence"/>
</dbReference>
<evidence type="ECO:0000256" key="1">
    <source>
        <dbReference type="ARBA" id="ARBA00006252"/>
    </source>
</evidence>
<keyword evidence="2" id="KW-0560">Oxidoreductase</keyword>
<accession>A0A7X1GIB1</accession>
<dbReference type="GO" id="GO:0005829">
    <property type="term" value="C:cytosol"/>
    <property type="evidence" value="ECO:0007669"/>
    <property type="project" value="TreeGrafter"/>
</dbReference>
<dbReference type="FunFam" id="3.40.50.360:FF:000063">
    <property type="entry name" value="Probable NAD(P)H dehydrogenase"/>
    <property type="match status" value="1"/>
</dbReference>
<keyword evidence="5" id="KW-1185">Reference proteome</keyword>
<dbReference type="PANTHER" id="PTHR10204">
    <property type="entry name" value="NAD P H OXIDOREDUCTASE-RELATED"/>
    <property type="match status" value="1"/>
</dbReference>
<dbReference type="InterPro" id="IPR029039">
    <property type="entry name" value="Flavoprotein-like_sf"/>
</dbReference>
<evidence type="ECO:0000313" key="5">
    <source>
        <dbReference type="Proteomes" id="UP000526003"/>
    </source>
</evidence>
<evidence type="ECO:0000313" key="4">
    <source>
        <dbReference type="EMBL" id="MBC2693001.1"/>
    </source>
</evidence>
<dbReference type="Pfam" id="PF02525">
    <property type="entry name" value="Flavodoxin_2"/>
    <property type="match status" value="1"/>
</dbReference>
<dbReference type="SUPFAM" id="SSF52218">
    <property type="entry name" value="Flavoproteins"/>
    <property type="match status" value="1"/>
</dbReference>
<evidence type="ECO:0000256" key="2">
    <source>
        <dbReference type="ARBA" id="ARBA00023002"/>
    </source>
</evidence>
<dbReference type="PANTHER" id="PTHR10204:SF34">
    <property type="entry name" value="NAD(P)H DEHYDROGENASE [QUINONE] 1 ISOFORM 1"/>
    <property type="match status" value="1"/>
</dbReference>
<comment type="caution">
    <text evidence="4">The sequence shown here is derived from an EMBL/GenBank/DDBJ whole genome shotgun (WGS) entry which is preliminary data.</text>
</comment>